<sequence>MDAFPTIQNDFISIEEKEEFISRLASVSDALNLPIGGASEGGSPESSGAESKLPSELSSDAILTSLKSDFALFESKVAESSSSLPSLDDKVPEKKDLVSTLCPSNLAQLGLSLGRLSEEELCPLLMHDSLLQEYKRCCAETSTLRIVSVHHKGKFIRIFNCLLTKEVDLSGYIIQQWVGGYPVSIYHFPKNVVLPAQHHITVWAAGVNLAHEPSSFSTAKFFKAGPNCLTTLCDRNGQMVSQYVNPHQFTAAAAAYSDNVDLSIDKFPLCDSKEETNESLYSKFSFCPRNSKQLSVDSSTSFKMWCDRSIGSKRKTKGEFKESSSDTDEDFSVMVFSHGNQHLRNQ</sequence>
<dbReference type="PROSITE" id="PS51841">
    <property type="entry name" value="LTD"/>
    <property type="match status" value="1"/>
</dbReference>
<dbReference type="GO" id="GO:0005635">
    <property type="term" value="C:nuclear envelope"/>
    <property type="evidence" value="ECO:0007669"/>
    <property type="project" value="TreeGrafter"/>
</dbReference>
<dbReference type="InterPro" id="IPR001322">
    <property type="entry name" value="Lamin_tail_dom"/>
</dbReference>
<dbReference type="Gene3D" id="2.60.40.1260">
    <property type="entry name" value="Lamin Tail domain"/>
    <property type="match status" value="1"/>
</dbReference>
<evidence type="ECO:0000313" key="4">
    <source>
        <dbReference type="Proteomes" id="UP001474421"/>
    </source>
</evidence>
<evidence type="ECO:0000259" key="2">
    <source>
        <dbReference type="PROSITE" id="PS51841"/>
    </source>
</evidence>
<feature type="compositionally biased region" description="Low complexity" evidence="1">
    <location>
        <begin position="41"/>
        <end position="51"/>
    </location>
</feature>
<protein>
    <submittedName>
        <fullName evidence="3">Lamin tail domain-containing protein 2</fullName>
    </submittedName>
</protein>
<evidence type="ECO:0000256" key="1">
    <source>
        <dbReference type="SAM" id="MobiDB-lite"/>
    </source>
</evidence>
<dbReference type="PANTHER" id="PTHR47012">
    <property type="entry name" value="LAMIN TAIL DOMAIN-CONTAINING PROTEIN 1"/>
    <property type="match status" value="1"/>
</dbReference>
<feature type="region of interest" description="Disordered" evidence="1">
    <location>
        <begin position="35"/>
        <end position="55"/>
    </location>
</feature>
<dbReference type="PANTHER" id="PTHR47012:SF2">
    <property type="entry name" value="LTD DOMAIN-CONTAINING PROTEIN"/>
    <property type="match status" value="1"/>
</dbReference>
<dbReference type="InterPro" id="IPR042840">
    <property type="entry name" value="LMNTD1"/>
</dbReference>
<dbReference type="SUPFAM" id="SSF74853">
    <property type="entry name" value="Lamin A/C globular tail domain"/>
    <property type="match status" value="1"/>
</dbReference>
<name>A0AAW1C8Y7_CROAD</name>
<gene>
    <name evidence="3" type="ORF">NXF25_001308</name>
</gene>
<dbReference type="GO" id="GO:0005737">
    <property type="term" value="C:cytoplasm"/>
    <property type="evidence" value="ECO:0007669"/>
    <property type="project" value="TreeGrafter"/>
</dbReference>
<proteinExistence type="predicted"/>
<dbReference type="AlphaFoldDB" id="A0AAW1C8Y7"/>
<reference evidence="3 4" key="1">
    <citation type="journal article" date="2024" name="Proc. Natl. Acad. Sci. U.S.A.">
        <title>The genetic regulatory architecture and epigenomic basis for age-related changes in rattlesnake venom.</title>
        <authorList>
            <person name="Hogan M.P."/>
            <person name="Holding M.L."/>
            <person name="Nystrom G.S."/>
            <person name="Colston T.J."/>
            <person name="Bartlett D.A."/>
            <person name="Mason A.J."/>
            <person name="Ellsworth S.A."/>
            <person name="Rautsaw R.M."/>
            <person name="Lawrence K.C."/>
            <person name="Strickland J.L."/>
            <person name="He B."/>
            <person name="Fraser P."/>
            <person name="Margres M.J."/>
            <person name="Gilbert D.M."/>
            <person name="Gibbs H.L."/>
            <person name="Parkinson C.L."/>
            <person name="Rokyta D.R."/>
        </authorList>
    </citation>
    <scope>NUCLEOTIDE SEQUENCE [LARGE SCALE GENOMIC DNA]</scope>
    <source>
        <strain evidence="3">DRR0105</strain>
    </source>
</reference>
<dbReference type="Proteomes" id="UP001474421">
    <property type="component" value="Unassembled WGS sequence"/>
</dbReference>
<accession>A0AAW1C8Y7</accession>
<evidence type="ECO:0000313" key="3">
    <source>
        <dbReference type="EMBL" id="KAK9410133.1"/>
    </source>
</evidence>
<dbReference type="EMBL" id="JAOTOJ010000001">
    <property type="protein sequence ID" value="KAK9410133.1"/>
    <property type="molecule type" value="Genomic_DNA"/>
</dbReference>
<dbReference type="Pfam" id="PF00932">
    <property type="entry name" value="LTD"/>
    <property type="match status" value="1"/>
</dbReference>
<organism evidence="3 4">
    <name type="scientific">Crotalus adamanteus</name>
    <name type="common">Eastern diamondback rattlesnake</name>
    <dbReference type="NCBI Taxonomy" id="8729"/>
    <lineage>
        <taxon>Eukaryota</taxon>
        <taxon>Metazoa</taxon>
        <taxon>Chordata</taxon>
        <taxon>Craniata</taxon>
        <taxon>Vertebrata</taxon>
        <taxon>Euteleostomi</taxon>
        <taxon>Lepidosauria</taxon>
        <taxon>Squamata</taxon>
        <taxon>Bifurcata</taxon>
        <taxon>Unidentata</taxon>
        <taxon>Episquamata</taxon>
        <taxon>Toxicofera</taxon>
        <taxon>Serpentes</taxon>
        <taxon>Colubroidea</taxon>
        <taxon>Viperidae</taxon>
        <taxon>Crotalinae</taxon>
        <taxon>Crotalus</taxon>
    </lineage>
</organism>
<dbReference type="InterPro" id="IPR036415">
    <property type="entry name" value="Lamin_tail_dom_sf"/>
</dbReference>
<feature type="domain" description="LTD" evidence="2">
    <location>
        <begin position="140"/>
        <end position="251"/>
    </location>
</feature>
<keyword evidence="4" id="KW-1185">Reference proteome</keyword>
<comment type="caution">
    <text evidence="3">The sequence shown here is derived from an EMBL/GenBank/DDBJ whole genome shotgun (WGS) entry which is preliminary data.</text>
</comment>